<keyword evidence="2" id="KW-1185">Reference proteome</keyword>
<comment type="caution">
    <text evidence="1">The sequence shown here is derived from an EMBL/GenBank/DDBJ whole genome shotgun (WGS) entry which is preliminary data.</text>
</comment>
<evidence type="ECO:0000313" key="1">
    <source>
        <dbReference type="EMBL" id="KAK6754579.1"/>
    </source>
</evidence>
<reference evidence="1 2" key="1">
    <citation type="submission" date="2023-08" db="EMBL/GenBank/DDBJ databases">
        <title>A Necator americanus chromosomal reference genome.</title>
        <authorList>
            <person name="Ilik V."/>
            <person name="Petrzelkova K.J."/>
            <person name="Pardy F."/>
            <person name="Fuh T."/>
            <person name="Niatou-Singa F.S."/>
            <person name="Gouil Q."/>
            <person name="Baker L."/>
            <person name="Ritchie M.E."/>
            <person name="Jex A.R."/>
            <person name="Gazzola D."/>
            <person name="Li H."/>
            <person name="Toshio Fujiwara R."/>
            <person name="Zhan B."/>
            <person name="Aroian R.V."/>
            <person name="Pafco B."/>
            <person name="Schwarz E.M."/>
        </authorList>
    </citation>
    <scope>NUCLEOTIDE SEQUENCE [LARGE SCALE GENOMIC DNA]</scope>
    <source>
        <strain evidence="1 2">Aroian</strain>
        <tissue evidence="1">Whole animal</tissue>
    </source>
</reference>
<sequence length="99" mass="11571">MYIEDYFKEGRCSADGNRFSCLCPIDRWFETAPVPTNPLALQEALENLNGHIWNREPGKFKAISDLSPQAPHHPKKALKRIFSCKFLRKFNLRTHVVWQ</sequence>
<name>A0ABR1DVW4_NECAM</name>
<dbReference type="EMBL" id="JAVFWL010000005">
    <property type="protein sequence ID" value="KAK6754579.1"/>
    <property type="molecule type" value="Genomic_DNA"/>
</dbReference>
<protein>
    <submittedName>
        <fullName evidence="1">Uncharacterized protein</fullName>
    </submittedName>
</protein>
<accession>A0ABR1DVW4</accession>
<dbReference type="Proteomes" id="UP001303046">
    <property type="component" value="Unassembled WGS sequence"/>
</dbReference>
<proteinExistence type="predicted"/>
<organism evidence="1 2">
    <name type="scientific">Necator americanus</name>
    <name type="common">Human hookworm</name>
    <dbReference type="NCBI Taxonomy" id="51031"/>
    <lineage>
        <taxon>Eukaryota</taxon>
        <taxon>Metazoa</taxon>
        <taxon>Ecdysozoa</taxon>
        <taxon>Nematoda</taxon>
        <taxon>Chromadorea</taxon>
        <taxon>Rhabditida</taxon>
        <taxon>Rhabditina</taxon>
        <taxon>Rhabditomorpha</taxon>
        <taxon>Strongyloidea</taxon>
        <taxon>Ancylostomatidae</taxon>
        <taxon>Bunostominae</taxon>
        <taxon>Necator</taxon>
    </lineage>
</organism>
<evidence type="ECO:0000313" key="2">
    <source>
        <dbReference type="Proteomes" id="UP001303046"/>
    </source>
</evidence>
<gene>
    <name evidence="1" type="primary">Necator_chrV.g18315</name>
    <name evidence="1" type="ORF">RB195_013524</name>
</gene>